<name>A0A0A9HDV1_ARUDO</name>
<protein>
    <submittedName>
        <fullName evidence="1">Uncharacterized protein</fullName>
    </submittedName>
</protein>
<dbReference type="EMBL" id="GBRH01164880">
    <property type="protein sequence ID" value="JAE33016.1"/>
    <property type="molecule type" value="Transcribed_RNA"/>
</dbReference>
<reference evidence="1" key="1">
    <citation type="submission" date="2014-09" db="EMBL/GenBank/DDBJ databases">
        <authorList>
            <person name="Magalhaes I.L.F."/>
            <person name="Oliveira U."/>
            <person name="Santos F.R."/>
            <person name="Vidigal T.H.D.A."/>
            <person name="Brescovit A.D."/>
            <person name="Santos A.J."/>
        </authorList>
    </citation>
    <scope>NUCLEOTIDE SEQUENCE</scope>
    <source>
        <tissue evidence="1">Shoot tissue taken approximately 20 cm above the soil surface</tissue>
    </source>
</reference>
<reference evidence="1" key="2">
    <citation type="journal article" date="2015" name="Data Brief">
        <title>Shoot transcriptome of the giant reed, Arundo donax.</title>
        <authorList>
            <person name="Barrero R.A."/>
            <person name="Guerrero F.D."/>
            <person name="Moolhuijzen P."/>
            <person name="Goolsby J.A."/>
            <person name="Tidwell J."/>
            <person name="Bellgard S.E."/>
            <person name="Bellgard M.I."/>
        </authorList>
    </citation>
    <scope>NUCLEOTIDE SEQUENCE</scope>
    <source>
        <tissue evidence="1">Shoot tissue taken approximately 20 cm above the soil surface</tissue>
    </source>
</reference>
<evidence type="ECO:0000313" key="1">
    <source>
        <dbReference type="EMBL" id="JAE33016.1"/>
    </source>
</evidence>
<sequence length="24" mass="2713">MEDNSVLLALTHRLSHTSVLVLTY</sequence>
<accession>A0A0A9HDV1</accession>
<dbReference type="AlphaFoldDB" id="A0A0A9HDV1"/>
<proteinExistence type="predicted"/>
<organism evidence="1">
    <name type="scientific">Arundo donax</name>
    <name type="common">Giant reed</name>
    <name type="synonym">Donax arundinaceus</name>
    <dbReference type="NCBI Taxonomy" id="35708"/>
    <lineage>
        <taxon>Eukaryota</taxon>
        <taxon>Viridiplantae</taxon>
        <taxon>Streptophyta</taxon>
        <taxon>Embryophyta</taxon>
        <taxon>Tracheophyta</taxon>
        <taxon>Spermatophyta</taxon>
        <taxon>Magnoliopsida</taxon>
        <taxon>Liliopsida</taxon>
        <taxon>Poales</taxon>
        <taxon>Poaceae</taxon>
        <taxon>PACMAD clade</taxon>
        <taxon>Arundinoideae</taxon>
        <taxon>Arundineae</taxon>
        <taxon>Arundo</taxon>
    </lineage>
</organism>